<dbReference type="PANTHER" id="PTHR30461:SF2">
    <property type="entry name" value="SERINE RECOMBINASE PINE-RELATED"/>
    <property type="match status" value="1"/>
</dbReference>
<dbReference type="PROSITE" id="PS51736">
    <property type="entry name" value="RECOMBINASES_3"/>
    <property type="match status" value="1"/>
</dbReference>
<dbReference type="InterPro" id="IPR036162">
    <property type="entry name" value="Resolvase-like_N_sf"/>
</dbReference>
<keyword evidence="2" id="KW-0229">DNA integration</keyword>
<dbReference type="SUPFAM" id="SSF53041">
    <property type="entry name" value="Resolvase-like"/>
    <property type="match status" value="1"/>
</dbReference>
<dbReference type="InterPro" id="IPR009057">
    <property type="entry name" value="Homeodomain-like_sf"/>
</dbReference>
<dbReference type="InterPro" id="IPR006119">
    <property type="entry name" value="Resolv_N"/>
</dbReference>
<evidence type="ECO:0000256" key="3">
    <source>
        <dbReference type="ARBA" id="ARBA00023100"/>
    </source>
</evidence>
<dbReference type="SMART" id="SM00857">
    <property type="entry name" value="Resolvase"/>
    <property type="match status" value="1"/>
</dbReference>
<evidence type="ECO:0000256" key="1">
    <source>
        <dbReference type="ARBA" id="ARBA00009913"/>
    </source>
</evidence>
<evidence type="ECO:0000313" key="10">
    <source>
        <dbReference type="Proteomes" id="UP000078084"/>
    </source>
</evidence>
<organism evidence="9 10">
    <name type="scientific">Kerstersia gyiorum</name>
    <dbReference type="NCBI Taxonomy" id="206506"/>
    <lineage>
        <taxon>Bacteria</taxon>
        <taxon>Pseudomonadati</taxon>
        <taxon>Pseudomonadota</taxon>
        <taxon>Betaproteobacteria</taxon>
        <taxon>Burkholderiales</taxon>
        <taxon>Alcaligenaceae</taxon>
        <taxon>Kerstersia</taxon>
    </lineage>
</organism>
<feature type="active site" description="O-(5'-phospho-DNA)-serine intermediate" evidence="6 7">
    <location>
        <position position="11"/>
    </location>
</feature>
<evidence type="ECO:0000259" key="8">
    <source>
        <dbReference type="PROSITE" id="PS51736"/>
    </source>
</evidence>
<dbReference type="SUPFAM" id="SSF46689">
    <property type="entry name" value="Homeodomain-like"/>
    <property type="match status" value="1"/>
</dbReference>
<dbReference type="InterPro" id="IPR006118">
    <property type="entry name" value="Recombinase_CS"/>
</dbReference>
<reference evidence="9 10" key="1">
    <citation type="submission" date="2015-04" db="EMBL/GenBank/DDBJ databases">
        <title>Genome sequence of Kerstersia gyiorum CG1.</title>
        <authorList>
            <person name="Greninger A.L."/>
            <person name="Kozyreva V."/>
            <person name="Chaturvedi V."/>
        </authorList>
    </citation>
    <scope>NUCLEOTIDE SEQUENCE [LARGE SCALE GENOMIC DNA]</scope>
    <source>
        <strain evidence="9 10">CG1</strain>
    </source>
</reference>
<dbReference type="Gene3D" id="3.40.50.1390">
    <property type="entry name" value="Resolvase, N-terminal catalytic domain"/>
    <property type="match status" value="1"/>
</dbReference>
<evidence type="ECO:0000256" key="2">
    <source>
        <dbReference type="ARBA" id="ARBA00022908"/>
    </source>
</evidence>
<dbReference type="PANTHER" id="PTHR30461">
    <property type="entry name" value="DNA-INVERTASE FROM LAMBDOID PROPHAGE"/>
    <property type="match status" value="1"/>
</dbReference>
<sequence>MGQRIGYARVSTDDQNLDLQLDALHRAGIADGCLYSDTASGKDAERKELAACLKALREGDTLVVWRLDRLGRSLPDLVRIIGELEKKGVGFESLTEKIETSSAAGKLVFHVFAALAEFERNLIRERTRAGLVAARARGRSGGRRPKLTPQQIKEIKRLMTDPTIPVSQIAERYKVSRTTIYKVAPRRESEVVEAQPVKKKP</sequence>
<protein>
    <submittedName>
        <fullName evidence="9">Recombinase</fullName>
    </submittedName>
</protein>
<keyword evidence="10" id="KW-1185">Reference proteome</keyword>
<evidence type="ECO:0000313" key="9">
    <source>
        <dbReference type="EMBL" id="KKO72588.1"/>
    </source>
</evidence>
<feature type="domain" description="Resolvase/invertase-type recombinase catalytic" evidence="8">
    <location>
        <begin position="3"/>
        <end position="138"/>
    </location>
</feature>
<gene>
    <name evidence="9" type="ORF">AAV32_06045</name>
</gene>
<dbReference type="GO" id="GO:0000150">
    <property type="term" value="F:DNA strand exchange activity"/>
    <property type="evidence" value="ECO:0007669"/>
    <property type="project" value="UniProtKB-KW"/>
</dbReference>
<dbReference type="EMBL" id="LBNE01000002">
    <property type="protein sequence ID" value="KKO72588.1"/>
    <property type="molecule type" value="Genomic_DNA"/>
</dbReference>
<dbReference type="AlphaFoldDB" id="A0A171KUM1"/>
<dbReference type="PROSITE" id="PS00398">
    <property type="entry name" value="RECOMBINASES_2"/>
    <property type="match status" value="1"/>
</dbReference>
<dbReference type="CDD" id="cd03768">
    <property type="entry name" value="SR_ResInv"/>
    <property type="match status" value="1"/>
</dbReference>
<dbReference type="STRING" id="206506.AAV32_06045"/>
<proteinExistence type="inferred from homology"/>
<evidence type="ECO:0000256" key="6">
    <source>
        <dbReference type="PIRSR" id="PIRSR606118-50"/>
    </source>
</evidence>
<keyword evidence="4" id="KW-0238">DNA-binding</keyword>
<evidence type="ECO:0000256" key="4">
    <source>
        <dbReference type="ARBA" id="ARBA00023125"/>
    </source>
</evidence>
<keyword evidence="5" id="KW-0233">DNA recombination</keyword>
<comment type="caution">
    <text evidence="9">The sequence shown here is derived from an EMBL/GenBank/DDBJ whole genome shotgun (WGS) entry which is preliminary data.</text>
</comment>
<dbReference type="FunFam" id="3.40.50.1390:FF:000001">
    <property type="entry name" value="DNA recombinase"/>
    <property type="match status" value="1"/>
</dbReference>
<dbReference type="Pfam" id="PF00239">
    <property type="entry name" value="Resolvase"/>
    <property type="match status" value="1"/>
</dbReference>
<evidence type="ECO:0000256" key="7">
    <source>
        <dbReference type="PROSITE-ProRule" id="PRU10137"/>
    </source>
</evidence>
<accession>A0A171KUM1</accession>
<dbReference type="GO" id="GO:0003677">
    <property type="term" value="F:DNA binding"/>
    <property type="evidence" value="ECO:0007669"/>
    <property type="project" value="UniProtKB-KW"/>
</dbReference>
<evidence type="ECO:0000256" key="5">
    <source>
        <dbReference type="ARBA" id="ARBA00023172"/>
    </source>
</evidence>
<keyword evidence="3" id="KW-0230">DNA invertase</keyword>
<dbReference type="Pfam" id="PF02796">
    <property type="entry name" value="HTH_7"/>
    <property type="match status" value="1"/>
</dbReference>
<dbReference type="PATRIC" id="fig|206506.3.peg.1295"/>
<dbReference type="PROSITE" id="PS00397">
    <property type="entry name" value="RECOMBINASES_1"/>
    <property type="match status" value="1"/>
</dbReference>
<dbReference type="GO" id="GO:0015074">
    <property type="term" value="P:DNA integration"/>
    <property type="evidence" value="ECO:0007669"/>
    <property type="project" value="UniProtKB-KW"/>
</dbReference>
<comment type="similarity">
    <text evidence="1">Belongs to the site-specific recombinase resolvase family.</text>
</comment>
<dbReference type="InterPro" id="IPR050639">
    <property type="entry name" value="SSR_resolvase"/>
</dbReference>
<dbReference type="Proteomes" id="UP000078084">
    <property type="component" value="Unassembled WGS sequence"/>
</dbReference>
<dbReference type="RefSeq" id="WP_068368854.1">
    <property type="nucleotide sequence ID" value="NZ_LBNE01000002.1"/>
</dbReference>
<dbReference type="InterPro" id="IPR006120">
    <property type="entry name" value="Resolvase_HTH_dom"/>
</dbReference>
<dbReference type="CDD" id="cd00569">
    <property type="entry name" value="HTH_Hin_like"/>
    <property type="match status" value="1"/>
</dbReference>
<name>A0A171KUM1_9BURK</name>
<dbReference type="Gene3D" id="1.10.10.60">
    <property type="entry name" value="Homeodomain-like"/>
    <property type="match status" value="1"/>
</dbReference>